<dbReference type="InterPro" id="IPR036909">
    <property type="entry name" value="Cyt_c-like_dom_sf"/>
</dbReference>
<dbReference type="InterPro" id="IPR009056">
    <property type="entry name" value="Cyt_c-like_dom"/>
</dbReference>
<keyword evidence="1" id="KW-0813">Transport</keyword>
<evidence type="ECO:0000313" key="7">
    <source>
        <dbReference type="EMBL" id="SVA06668.1"/>
    </source>
</evidence>
<evidence type="ECO:0000256" key="4">
    <source>
        <dbReference type="ARBA" id="ARBA00022982"/>
    </source>
</evidence>
<reference evidence="7" key="1">
    <citation type="submission" date="2018-05" db="EMBL/GenBank/DDBJ databases">
        <authorList>
            <person name="Lanie J.A."/>
            <person name="Ng W.-L."/>
            <person name="Kazmierczak K.M."/>
            <person name="Andrzejewski T.M."/>
            <person name="Davidsen T.M."/>
            <person name="Wayne K.J."/>
            <person name="Tettelin H."/>
            <person name="Glass J.I."/>
            <person name="Rusch D."/>
            <person name="Podicherti R."/>
            <person name="Tsui H.-C.T."/>
            <person name="Winkler M.E."/>
        </authorList>
    </citation>
    <scope>NUCLEOTIDE SEQUENCE</scope>
</reference>
<evidence type="ECO:0000256" key="5">
    <source>
        <dbReference type="ARBA" id="ARBA00023004"/>
    </source>
</evidence>
<evidence type="ECO:0000256" key="1">
    <source>
        <dbReference type="ARBA" id="ARBA00022448"/>
    </source>
</evidence>
<name>A0A381STM1_9ZZZZ</name>
<evidence type="ECO:0000259" key="6">
    <source>
        <dbReference type="PROSITE" id="PS51007"/>
    </source>
</evidence>
<keyword evidence="3" id="KW-0479">Metal-binding</keyword>
<dbReference type="AlphaFoldDB" id="A0A381STM1"/>
<dbReference type="Gene3D" id="1.10.760.10">
    <property type="entry name" value="Cytochrome c-like domain"/>
    <property type="match status" value="1"/>
</dbReference>
<keyword evidence="5" id="KW-0408">Iron</keyword>
<keyword evidence="4" id="KW-0249">Electron transport</keyword>
<feature type="non-terminal residue" evidence="7">
    <location>
        <position position="1"/>
    </location>
</feature>
<protein>
    <recommendedName>
        <fullName evidence="6">Cytochrome c domain-containing protein</fullName>
    </recommendedName>
</protein>
<sequence>VHAVRTNKRSIIMAVSSFTAMMLVSTQLATQSISENIKPVGQVCLAEQPCVGSPIDAGGSIPVGSTSTSSITIEPISAVEEPTIALTETALVAVEPESVAFNAAATYQMNCFACHGTGAAGAPLLGEAEVWEEKLAKGIEEIMANVINGINAMPARGLCASCSDDDLKALVDYIISQ</sequence>
<dbReference type="PRINTS" id="PR00607">
    <property type="entry name" value="CYTCHROMECIE"/>
</dbReference>
<evidence type="ECO:0000256" key="2">
    <source>
        <dbReference type="ARBA" id="ARBA00022617"/>
    </source>
</evidence>
<dbReference type="GO" id="GO:0009055">
    <property type="term" value="F:electron transfer activity"/>
    <property type="evidence" value="ECO:0007669"/>
    <property type="project" value="InterPro"/>
</dbReference>
<accession>A0A381STM1</accession>
<dbReference type="Pfam" id="PF13442">
    <property type="entry name" value="Cytochrome_CBB3"/>
    <property type="match status" value="1"/>
</dbReference>
<dbReference type="EMBL" id="UINC01003478">
    <property type="protein sequence ID" value="SVA06668.1"/>
    <property type="molecule type" value="Genomic_DNA"/>
</dbReference>
<evidence type="ECO:0000256" key="3">
    <source>
        <dbReference type="ARBA" id="ARBA00022723"/>
    </source>
</evidence>
<gene>
    <name evidence="7" type="ORF">METZ01_LOCUS59522</name>
</gene>
<dbReference type="GO" id="GO:0005506">
    <property type="term" value="F:iron ion binding"/>
    <property type="evidence" value="ECO:0007669"/>
    <property type="project" value="InterPro"/>
</dbReference>
<dbReference type="GO" id="GO:0020037">
    <property type="term" value="F:heme binding"/>
    <property type="evidence" value="ECO:0007669"/>
    <property type="project" value="InterPro"/>
</dbReference>
<feature type="domain" description="Cytochrome c" evidence="6">
    <location>
        <begin position="98"/>
        <end position="177"/>
    </location>
</feature>
<proteinExistence type="predicted"/>
<keyword evidence="2" id="KW-0349">Heme</keyword>
<dbReference type="PANTHER" id="PTHR40942">
    <property type="match status" value="1"/>
</dbReference>
<dbReference type="PROSITE" id="PS51007">
    <property type="entry name" value="CYTC"/>
    <property type="match status" value="1"/>
</dbReference>
<dbReference type="InterPro" id="IPR002323">
    <property type="entry name" value="Cyt_CIE"/>
</dbReference>
<dbReference type="PANTHER" id="PTHR40942:SF4">
    <property type="entry name" value="CYTOCHROME C5"/>
    <property type="match status" value="1"/>
</dbReference>
<organism evidence="7">
    <name type="scientific">marine metagenome</name>
    <dbReference type="NCBI Taxonomy" id="408172"/>
    <lineage>
        <taxon>unclassified sequences</taxon>
        <taxon>metagenomes</taxon>
        <taxon>ecological metagenomes</taxon>
    </lineage>
</organism>
<dbReference type="SUPFAM" id="SSF46626">
    <property type="entry name" value="Cytochrome c"/>
    <property type="match status" value="1"/>
</dbReference>